<organism evidence="1 2">
    <name type="scientific">Actinoplanes xinjiangensis</name>
    <dbReference type="NCBI Taxonomy" id="512350"/>
    <lineage>
        <taxon>Bacteria</taxon>
        <taxon>Bacillati</taxon>
        <taxon>Actinomycetota</taxon>
        <taxon>Actinomycetes</taxon>
        <taxon>Micromonosporales</taxon>
        <taxon>Micromonosporaceae</taxon>
        <taxon>Actinoplanes</taxon>
    </lineage>
</organism>
<name>A0A316F2U2_9ACTN</name>
<sequence length="29" mass="3526">MPSLLSLHERYVHHRHVDANGFRAVYYRT</sequence>
<proteinExistence type="predicted"/>
<comment type="caution">
    <text evidence="1">The sequence shown here is derived from an EMBL/GenBank/DDBJ whole genome shotgun (WGS) entry which is preliminary data.</text>
</comment>
<gene>
    <name evidence="1" type="ORF">BC793_13848</name>
</gene>
<protein>
    <submittedName>
        <fullName evidence="1">Uncharacterized protein</fullName>
    </submittedName>
</protein>
<evidence type="ECO:0000313" key="2">
    <source>
        <dbReference type="Proteomes" id="UP000245697"/>
    </source>
</evidence>
<dbReference type="AlphaFoldDB" id="A0A316F2U2"/>
<keyword evidence="2" id="KW-1185">Reference proteome</keyword>
<evidence type="ECO:0000313" key="1">
    <source>
        <dbReference type="EMBL" id="PWK30487.1"/>
    </source>
</evidence>
<reference evidence="1 2" key="1">
    <citation type="submission" date="2018-05" db="EMBL/GenBank/DDBJ databases">
        <title>Genomic Encyclopedia of Archaeal and Bacterial Type Strains, Phase II (KMG-II): from individual species to whole genera.</title>
        <authorList>
            <person name="Goeker M."/>
        </authorList>
    </citation>
    <scope>NUCLEOTIDE SEQUENCE [LARGE SCALE GENOMIC DNA]</scope>
    <source>
        <strain evidence="1 2">DSM 45184</strain>
    </source>
</reference>
<accession>A0A316F2U2</accession>
<dbReference type="Proteomes" id="UP000245697">
    <property type="component" value="Unassembled WGS sequence"/>
</dbReference>
<dbReference type="EMBL" id="QGGR01000038">
    <property type="protein sequence ID" value="PWK30487.1"/>
    <property type="molecule type" value="Genomic_DNA"/>
</dbReference>